<dbReference type="GO" id="GO:0000049">
    <property type="term" value="F:tRNA binding"/>
    <property type="evidence" value="ECO:0007669"/>
    <property type="project" value="TreeGrafter"/>
</dbReference>
<dbReference type="PANTHER" id="PTHR12747">
    <property type="entry name" value="ELONGATOR COMPLEX PROTEIN 1"/>
    <property type="match status" value="1"/>
</dbReference>
<protein>
    <submittedName>
        <fullName evidence="1">Uncharacterized protein</fullName>
    </submittedName>
</protein>
<dbReference type="AlphaFoldDB" id="A0A0C2FGC8"/>
<dbReference type="OrthoDB" id="5820794at2759"/>
<dbReference type="GO" id="GO:0033588">
    <property type="term" value="C:elongator holoenzyme complex"/>
    <property type="evidence" value="ECO:0007669"/>
    <property type="project" value="InterPro"/>
</dbReference>
<dbReference type="GO" id="GO:0005829">
    <property type="term" value="C:cytosol"/>
    <property type="evidence" value="ECO:0007669"/>
    <property type="project" value="TreeGrafter"/>
</dbReference>
<evidence type="ECO:0000313" key="2">
    <source>
        <dbReference type="Proteomes" id="UP000054047"/>
    </source>
</evidence>
<dbReference type="UniPathway" id="UPA00988"/>
<proteinExistence type="predicted"/>
<dbReference type="PANTHER" id="PTHR12747:SF0">
    <property type="entry name" value="ELONGATOR COMPLEX PROTEIN 1"/>
    <property type="match status" value="1"/>
</dbReference>
<dbReference type="EMBL" id="KN767379">
    <property type="protein sequence ID" value="KIH47660.1"/>
    <property type="molecule type" value="Genomic_DNA"/>
</dbReference>
<organism evidence="1 2">
    <name type="scientific">Ancylostoma duodenale</name>
    <dbReference type="NCBI Taxonomy" id="51022"/>
    <lineage>
        <taxon>Eukaryota</taxon>
        <taxon>Metazoa</taxon>
        <taxon>Ecdysozoa</taxon>
        <taxon>Nematoda</taxon>
        <taxon>Chromadorea</taxon>
        <taxon>Rhabditida</taxon>
        <taxon>Rhabditina</taxon>
        <taxon>Rhabditomorpha</taxon>
        <taxon>Strongyloidea</taxon>
        <taxon>Ancylostomatidae</taxon>
        <taxon>Ancylostomatinae</taxon>
        <taxon>Ancylostoma</taxon>
    </lineage>
</organism>
<accession>A0A0C2FGC8</accession>
<feature type="non-terminal residue" evidence="1">
    <location>
        <position position="107"/>
    </location>
</feature>
<keyword evidence="2" id="KW-1185">Reference proteome</keyword>
<name>A0A0C2FGC8_9BILA</name>
<gene>
    <name evidence="1" type="ORF">ANCDUO_22276</name>
</gene>
<dbReference type="InterPro" id="IPR006849">
    <property type="entry name" value="Elp1"/>
</dbReference>
<sequence>MIRGSMDNWDQLFFEKCTPGIKKYIYVVAEASNRDPKEYLPLLNELRKVEPECYRKYRIDMVRSDWRGALRHLSLVDDKWEEAVALIRDKQLYSAALVIYKDSSRYK</sequence>
<reference evidence="1 2" key="1">
    <citation type="submission" date="2013-12" db="EMBL/GenBank/DDBJ databases">
        <title>Draft genome of the parsitic nematode Ancylostoma duodenale.</title>
        <authorList>
            <person name="Mitreva M."/>
        </authorList>
    </citation>
    <scope>NUCLEOTIDE SEQUENCE [LARGE SCALE GENOMIC DNA]</scope>
    <source>
        <strain evidence="1 2">Zhejiang</strain>
    </source>
</reference>
<dbReference type="Proteomes" id="UP000054047">
    <property type="component" value="Unassembled WGS sequence"/>
</dbReference>
<evidence type="ECO:0000313" key="1">
    <source>
        <dbReference type="EMBL" id="KIH47660.1"/>
    </source>
</evidence>
<dbReference type="GO" id="GO:0002926">
    <property type="term" value="P:tRNA wobble base 5-methoxycarbonylmethyl-2-thiouridinylation"/>
    <property type="evidence" value="ECO:0007669"/>
    <property type="project" value="TreeGrafter"/>
</dbReference>